<dbReference type="AlphaFoldDB" id="A0A1F8G0A7"/>
<dbReference type="InterPro" id="IPR002696">
    <property type="entry name" value="Membr_insert_effic_factor_YidD"/>
</dbReference>
<comment type="caution">
    <text evidence="1">The sequence shown here is derived from an EMBL/GenBank/DDBJ whole genome shotgun (WGS) entry which is preliminary data.</text>
</comment>
<name>A0A1F8G0A7_9BACT</name>
<dbReference type="STRING" id="1802689.A3F25_02700"/>
<organism evidence="1 2">
    <name type="scientific">Candidatus Yanofskybacteria bacterium RIFCSPHIGHO2_12_FULL_45_19b</name>
    <dbReference type="NCBI Taxonomy" id="1802689"/>
    <lineage>
        <taxon>Bacteria</taxon>
        <taxon>Candidatus Yanofskyibacteriota</taxon>
    </lineage>
</organism>
<dbReference type="PANTHER" id="PTHR33383:SF1">
    <property type="entry name" value="MEMBRANE PROTEIN INSERTION EFFICIENCY FACTOR-RELATED"/>
    <property type="match status" value="1"/>
</dbReference>
<evidence type="ECO:0008006" key="3">
    <source>
        <dbReference type="Google" id="ProtNLM"/>
    </source>
</evidence>
<gene>
    <name evidence="1" type="ORF">A3F25_02700</name>
</gene>
<dbReference type="EMBL" id="MGKD01000029">
    <property type="protein sequence ID" value="OGN18805.1"/>
    <property type="molecule type" value="Genomic_DNA"/>
</dbReference>
<evidence type="ECO:0000313" key="2">
    <source>
        <dbReference type="Proteomes" id="UP000177478"/>
    </source>
</evidence>
<reference evidence="1 2" key="1">
    <citation type="journal article" date="2016" name="Nat. Commun.">
        <title>Thousands of microbial genomes shed light on interconnected biogeochemical processes in an aquifer system.</title>
        <authorList>
            <person name="Anantharaman K."/>
            <person name="Brown C.T."/>
            <person name="Hug L.A."/>
            <person name="Sharon I."/>
            <person name="Castelle C.J."/>
            <person name="Probst A.J."/>
            <person name="Thomas B.C."/>
            <person name="Singh A."/>
            <person name="Wilkins M.J."/>
            <person name="Karaoz U."/>
            <person name="Brodie E.L."/>
            <person name="Williams K.H."/>
            <person name="Hubbard S.S."/>
            <person name="Banfield J.F."/>
        </authorList>
    </citation>
    <scope>NUCLEOTIDE SEQUENCE [LARGE SCALE GENOMIC DNA]</scope>
</reference>
<dbReference type="SMART" id="SM01234">
    <property type="entry name" value="Haemolytic"/>
    <property type="match status" value="1"/>
</dbReference>
<sequence length="76" mass="9203">MYYKKTTLKLLRVGLFFYRQTIARSIQWLSLTSNSNCRFYPTCSEYAEEVITRYGWWRGLRLASRRLLKCNPLTRI</sequence>
<accession>A0A1F8G0A7</accession>
<proteinExistence type="predicted"/>
<dbReference type="PANTHER" id="PTHR33383">
    <property type="entry name" value="MEMBRANE PROTEIN INSERTION EFFICIENCY FACTOR-RELATED"/>
    <property type="match status" value="1"/>
</dbReference>
<protein>
    <recommendedName>
        <fullName evidence="3">Membrane protein insertion efficiency factor YidD</fullName>
    </recommendedName>
</protein>
<evidence type="ECO:0000313" key="1">
    <source>
        <dbReference type="EMBL" id="OGN18805.1"/>
    </source>
</evidence>
<dbReference type="Proteomes" id="UP000177478">
    <property type="component" value="Unassembled WGS sequence"/>
</dbReference>
<dbReference type="NCBIfam" id="TIGR00278">
    <property type="entry name" value="membrane protein insertion efficiency factor YidD"/>
    <property type="match status" value="1"/>
</dbReference>
<dbReference type="Pfam" id="PF01809">
    <property type="entry name" value="YidD"/>
    <property type="match status" value="1"/>
</dbReference>